<dbReference type="FunFam" id="3.40.50.300:FF:000366">
    <property type="entry name" value="GTPase, IMAP family member 2"/>
    <property type="match status" value="1"/>
</dbReference>
<keyword evidence="2" id="KW-0547">Nucleotide-binding</keyword>
<dbReference type="Proteomes" id="UP000261480">
    <property type="component" value="Unplaced"/>
</dbReference>
<evidence type="ECO:0000256" key="5">
    <source>
        <dbReference type="SAM" id="Phobius"/>
    </source>
</evidence>
<sequence>LGTSDTFRIVLLGKSGNGKSSLANTIFGEAIFQVKKINDTTSFASQAKTKSVNGKSLTLIDTPGLFDSGRMSQKEAKSAWETCIIECAPGPHVFLILLKVERYTEQEKAVVTKILEKFTDEALKYAAVVFTHGDQLPEGMKIEEYVDQSDNLRELVEKCGGRCHVFDNRYWKNNQEDDYRSNKFQVAELLNTIDKMLMENRGGFYTNAELNEAERKIQEEAKLIKMSSENLSEDEIRQQAIVKIQKKSLERGTKIPIKVIIGVAISGIIVAISAWFIKSRLEQTLPEITLSSTTIPSHGAEELMVETLEEVGKEITAVSVPSPAIPTGQEVDGSEHSDVPPQASVQSPTLLSEAALSEAMRGVRKGYNAGAEAETVQEAFSEAMKAVWHQSPETDSSVKREKKEKDSESKGKAETD</sequence>
<keyword evidence="5" id="KW-0472">Membrane</keyword>
<dbReference type="GO" id="GO:0005525">
    <property type="term" value="F:GTP binding"/>
    <property type="evidence" value="ECO:0007669"/>
    <property type="project" value="UniProtKB-KW"/>
</dbReference>
<feature type="region of interest" description="Disordered" evidence="4">
    <location>
        <begin position="322"/>
        <end position="346"/>
    </location>
</feature>
<evidence type="ECO:0000256" key="3">
    <source>
        <dbReference type="ARBA" id="ARBA00023134"/>
    </source>
</evidence>
<dbReference type="Gene3D" id="3.40.50.300">
    <property type="entry name" value="P-loop containing nucleotide triphosphate hydrolases"/>
    <property type="match status" value="1"/>
</dbReference>
<dbReference type="SUPFAM" id="SSF52540">
    <property type="entry name" value="P-loop containing nucleoside triphosphate hydrolases"/>
    <property type="match status" value="1"/>
</dbReference>
<dbReference type="PROSITE" id="PS51720">
    <property type="entry name" value="G_AIG1"/>
    <property type="match status" value="1"/>
</dbReference>
<dbReference type="Pfam" id="PF04548">
    <property type="entry name" value="AIG1"/>
    <property type="match status" value="1"/>
</dbReference>
<evidence type="ECO:0000256" key="1">
    <source>
        <dbReference type="ARBA" id="ARBA00008535"/>
    </source>
</evidence>
<reference evidence="7" key="1">
    <citation type="submission" date="2025-08" db="UniProtKB">
        <authorList>
            <consortium name="Ensembl"/>
        </authorList>
    </citation>
    <scope>IDENTIFICATION</scope>
</reference>
<keyword evidence="8" id="KW-1185">Reference proteome</keyword>
<dbReference type="PANTHER" id="PTHR10903:SF62">
    <property type="entry name" value="GTPASE IMAP FAMILY MEMBER 4-LIKE-RELATED"/>
    <property type="match status" value="1"/>
</dbReference>
<organism evidence="7 8">
    <name type="scientific">Poecilia mexicana</name>
    <dbReference type="NCBI Taxonomy" id="48701"/>
    <lineage>
        <taxon>Eukaryota</taxon>
        <taxon>Metazoa</taxon>
        <taxon>Chordata</taxon>
        <taxon>Craniata</taxon>
        <taxon>Vertebrata</taxon>
        <taxon>Euteleostomi</taxon>
        <taxon>Actinopterygii</taxon>
        <taxon>Neopterygii</taxon>
        <taxon>Teleostei</taxon>
        <taxon>Neoteleostei</taxon>
        <taxon>Acanthomorphata</taxon>
        <taxon>Ovalentaria</taxon>
        <taxon>Atherinomorphae</taxon>
        <taxon>Cyprinodontiformes</taxon>
        <taxon>Poeciliidae</taxon>
        <taxon>Poeciliinae</taxon>
        <taxon>Poecilia</taxon>
    </lineage>
</organism>
<dbReference type="STRING" id="48701.ENSPMEP00000007414"/>
<evidence type="ECO:0000313" key="7">
    <source>
        <dbReference type="Ensembl" id="ENSPMEP00000007414.1"/>
    </source>
</evidence>
<dbReference type="AlphaFoldDB" id="A0A3B3WXM2"/>
<dbReference type="InterPro" id="IPR006703">
    <property type="entry name" value="G_AIG1"/>
</dbReference>
<keyword evidence="3" id="KW-0342">GTP-binding</keyword>
<evidence type="ECO:0000256" key="4">
    <source>
        <dbReference type="SAM" id="MobiDB-lite"/>
    </source>
</evidence>
<feature type="compositionally biased region" description="Basic and acidic residues" evidence="4">
    <location>
        <begin position="396"/>
        <end position="416"/>
    </location>
</feature>
<comment type="similarity">
    <text evidence="1">Belongs to the TRAFAC class TrmE-Era-EngA-EngB-Septin-like GTPase superfamily. AIG1/Toc34/Toc159-like paraseptin GTPase family. IAN subfamily.</text>
</comment>
<evidence type="ECO:0000313" key="8">
    <source>
        <dbReference type="Proteomes" id="UP000261480"/>
    </source>
</evidence>
<dbReference type="PANTHER" id="PTHR10903">
    <property type="entry name" value="GTPASE, IMAP FAMILY MEMBER-RELATED"/>
    <property type="match status" value="1"/>
</dbReference>
<evidence type="ECO:0000259" key="6">
    <source>
        <dbReference type="PROSITE" id="PS51720"/>
    </source>
</evidence>
<evidence type="ECO:0000256" key="2">
    <source>
        <dbReference type="ARBA" id="ARBA00022741"/>
    </source>
</evidence>
<protein>
    <recommendedName>
        <fullName evidence="6">AIG1-type G domain-containing protein</fullName>
    </recommendedName>
</protein>
<accession>A0A3B3WXM2</accession>
<dbReference type="Ensembl" id="ENSPMET00000004171.1">
    <property type="protein sequence ID" value="ENSPMEP00000007414.1"/>
    <property type="gene ID" value="ENSPMEG00000009042.1"/>
</dbReference>
<keyword evidence="5" id="KW-0812">Transmembrane</keyword>
<name>A0A3B3WXM2_9TELE</name>
<dbReference type="InterPro" id="IPR027417">
    <property type="entry name" value="P-loop_NTPase"/>
</dbReference>
<feature type="transmembrane region" description="Helical" evidence="5">
    <location>
        <begin position="255"/>
        <end position="277"/>
    </location>
</feature>
<feature type="domain" description="AIG1-type G" evidence="6">
    <location>
        <begin position="4"/>
        <end position="214"/>
    </location>
</feature>
<keyword evidence="5" id="KW-1133">Transmembrane helix</keyword>
<dbReference type="InterPro" id="IPR045058">
    <property type="entry name" value="GIMA/IAN/Toc"/>
</dbReference>
<proteinExistence type="inferred from homology"/>
<feature type="region of interest" description="Disordered" evidence="4">
    <location>
        <begin position="384"/>
        <end position="416"/>
    </location>
</feature>
<reference evidence="7" key="2">
    <citation type="submission" date="2025-09" db="UniProtKB">
        <authorList>
            <consortium name="Ensembl"/>
        </authorList>
    </citation>
    <scope>IDENTIFICATION</scope>
</reference>